<evidence type="ECO:0000256" key="3">
    <source>
        <dbReference type="SAM" id="SignalP"/>
    </source>
</evidence>
<feature type="region of interest" description="Disordered" evidence="1">
    <location>
        <begin position="730"/>
        <end position="765"/>
    </location>
</feature>
<feature type="region of interest" description="Disordered" evidence="1">
    <location>
        <begin position="524"/>
        <end position="546"/>
    </location>
</feature>
<keyword evidence="2" id="KW-1133">Transmembrane helix</keyword>
<feature type="region of interest" description="Disordered" evidence="1">
    <location>
        <begin position="855"/>
        <end position="888"/>
    </location>
</feature>
<feature type="compositionally biased region" description="Basic and acidic residues" evidence="1">
    <location>
        <begin position="973"/>
        <end position="995"/>
    </location>
</feature>
<gene>
    <name evidence="4" type="ORF">M501DRAFT_1001652</name>
</gene>
<feature type="region of interest" description="Disordered" evidence="1">
    <location>
        <begin position="962"/>
        <end position="995"/>
    </location>
</feature>
<feature type="compositionally biased region" description="Low complexity" evidence="1">
    <location>
        <begin position="731"/>
        <end position="747"/>
    </location>
</feature>
<evidence type="ECO:0000313" key="4">
    <source>
        <dbReference type="EMBL" id="KAF2840652.1"/>
    </source>
</evidence>
<evidence type="ECO:0000313" key="5">
    <source>
        <dbReference type="Proteomes" id="UP000799429"/>
    </source>
</evidence>
<reference evidence="4" key="1">
    <citation type="journal article" date="2020" name="Stud. Mycol.">
        <title>101 Dothideomycetes genomes: a test case for predicting lifestyles and emergence of pathogens.</title>
        <authorList>
            <person name="Haridas S."/>
            <person name="Albert R."/>
            <person name="Binder M."/>
            <person name="Bloem J."/>
            <person name="Labutti K."/>
            <person name="Salamov A."/>
            <person name="Andreopoulos B."/>
            <person name="Baker S."/>
            <person name="Barry K."/>
            <person name="Bills G."/>
            <person name="Bluhm B."/>
            <person name="Cannon C."/>
            <person name="Castanera R."/>
            <person name="Culley D."/>
            <person name="Daum C."/>
            <person name="Ezra D."/>
            <person name="Gonzalez J."/>
            <person name="Henrissat B."/>
            <person name="Kuo A."/>
            <person name="Liang C."/>
            <person name="Lipzen A."/>
            <person name="Lutzoni F."/>
            <person name="Magnuson J."/>
            <person name="Mondo S."/>
            <person name="Nolan M."/>
            <person name="Ohm R."/>
            <person name="Pangilinan J."/>
            <person name="Park H.-J."/>
            <person name="Ramirez L."/>
            <person name="Alfaro M."/>
            <person name="Sun H."/>
            <person name="Tritt A."/>
            <person name="Yoshinaga Y."/>
            <person name="Zwiers L.-H."/>
            <person name="Turgeon B."/>
            <person name="Goodwin S."/>
            <person name="Spatafora J."/>
            <person name="Crous P."/>
            <person name="Grigoriev I."/>
        </authorList>
    </citation>
    <scope>NUCLEOTIDE SEQUENCE</scope>
    <source>
        <strain evidence="4">CBS 101060</strain>
    </source>
</reference>
<accession>A0A9P4SF29</accession>
<feature type="compositionally biased region" description="Low complexity" evidence="1">
    <location>
        <begin position="696"/>
        <end position="711"/>
    </location>
</feature>
<proteinExistence type="predicted"/>
<dbReference type="Gene3D" id="2.120.10.80">
    <property type="entry name" value="Kelch-type beta propeller"/>
    <property type="match status" value="1"/>
</dbReference>
<evidence type="ECO:0000256" key="1">
    <source>
        <dbReference type="SAM" id="MobiDB-lite"/>
    </source>
</evidence>
<dbReference type="SUPFAM" id="SSF50965">
    <property type="entry name" value="Galactose oxidase, central domain"/>
    <property type="match status" value="1"/>
</dbReference>
<feature type="chain" id="PRO_5040236894" description="Galactose oxidase" evidence="3">
    <location>
        <begin position="25"/>
        <end position="995"/>
    </location>
</feature>
<feature type="region of interest" description="Disordered" evidence="1">
    <location>
        <begin position="567"/>
        <end position="586"/>
    </location>
</feature>
<dbReference type="AlphaFoldDB" id="A0A9P4SF29"/>
<dbReference type="InterPro" id="IPR011043">
    <property type="entry name" value="Gal_Oxase/kelch_b-propeller"/>
</dbReference>
<feature type="region of interest" description="Disordered" evidence="1">
    <location>
        <begin position="782"/>
        <end position="827"/>
    </location>
</feature>
<feature type="region of interest" description="Disordered" evidence="1">
    <location>
        <begin position="606"/>
        <end position="637"/>
    </location>
</feature>
<dbReference type="OrthoDB" id="205993at2759"/>
<sequence length="995" mass="107637">MRSHTPFRLLLLALLGLLVPQCTANLPYNPTRVFLSPNKTQHLLYVLEEPGTPGSQIQLSSIYFDSRIDSSTPSSKILYDSIPISLGDNGAVAYNAVMSTDGSIVVHSGHCKLEAGGSQLWRFIPKEGEEQGNGTWVQATITEDAYQDLGAANFLAASISFSPIVDDEFGMSIYVFGGMCPYADASEQEWQSSANYSNSLLTFEPVSSTAEIPGYGLTLSTSRGAPIPEAGFSITPLEPTYSNGTDSVRNQQQDFVLLGGHTQQAFINMSQVAIFSLPQEAWTFIPIAQISDEHTDLTVRSDLTEIEPRSGHTAVLGPDRKSIILFGGWVGDTSTAAQPQLAILDISAGYPGRGQWKWTVPVTSGESVPSGSGIYGHDTVILPGGVMMVVGGYKIPSSTASKSKRSTQDRNTGFMFYNITSNAWIPEYDFPVNDAYDQLMTQSGPLSTTSQKAGLGVGIGVGLAVIGVILIFWFWHRRRLKKRHEARDNHIRNLSMGTHYTGSSLRVLEGITRRLSSVDHNHDAEVGSAQGLKSPQPVGSAWRGNSEAERTGLLVDVPSPTRGLRRSLGGRGQYHLAPRNDDPRGPVIHPIEECDEDDEVQNTAVSGKAPEMSETGNRASVVSDPFRDPDSPPHNSQFMIPRRPLKLSRTPALPVQVQNVPADVSKNAFCIDPVTGRVSPTKSDRTESTLSDRSVRSNISANSGRSGASSAAIDVARTVSIRTINARDNLSYPTSYSAGSSNSAHSPTGHRSSTRPNTGYSLGADSFTTAKTSFLQLQQEGEALLGGPPGRRPTPLEPPDDRHRDPSPGSAAVSPTRERRLSWMGTVRRAISRATSSAGNTDRANSMASTVLLPAHPRTSGESSPIKSPTRGHVPRRSASDAACFKARRGSSAWDERNVWRRNSGDDWGSPEDEVRELELRREIEDEGEWDVEAAVGGREVQIMFSVPKQRLRVVNADVDGRSVVSTDDREEEMGKGVDGDEGGDGKHEEKDGEM</sequence>
<dbReference type="InterPro" id="IPR015915">
    <property type="entry name" value="Kelch-typ_b-propeller"/>
</dbReference>
<keyword evidence="5" id="KW-1185">Reference proteome</keyword>
<protein>
    <recommendedName>
        <fullName evidence="6">Galactose oxidase</fullName>
    </recommendedName>
</protein>
<name>A0A9P4SF29_9PEZI</name>
<feature type="region of interest" description="Disordered" evidence="1">
    <location>
        <begin position="673"/>
        <end position="711"/>
    </location>
</feature>
<keyword evidence="2" id="KW-0812">Transmembrane</keyword>
<feature type="transmembrane region" description="Helical" evidence="2">
    <location>
        <begin position="453"/>
        <end position="475"/>
    </location>
</feature>
<dbReference type="Proteomes" id="UP000799429">
    <property type="component" value="Unassembled WGS sequence"/>
</dbReference>
<evidence type="ECO:0000256" key="2">
    <source>
        <dbReference type="SAM" id="Phobius"/>
    </source>
</evidence>
<comment type="caution">
    <text evidence="4">The sequence shown here is derived from an EMBL/GenBank/DDBJ whole genome shotgun (WGS) entry which is preliminary data.</text>
</comment>
<keyword evidence="3" id="KW-0732">Signal</keyword>
<feature type="signal peptide" evidence="3">
    <location>
        <begin position="1"/>
        <end position="24"/>
    </location>
</feature>
<dbReference type="EMBL" id="MU006092">
    <property type="protein sequence ID" value="KAF2840652.1"/>
    <property type="molecule type" value="Genomic_DNA"/>
</dbReference>
<evidence type="ECO:0008006" key="6">
    <source>
        <dbReference type="Google" id="ProtNLM"/>
    </source>
</evidence>
<keyword evidence="2" id="KW-0472">Membrane</keyword>
<feature type="compositionally biased region" description="Polar residues" evidence="1">
    <location>
        <begin position="749"/>
        <end position="765"/>
    </location>
</feature>
<organism evidence="4 5">
    <name type="scientific">Patellaria atrata CBS 101060</name>
    <dbReference type="NCBI Taxonomy" id="1346257"/>
    <lineage>
        <taxon>Eukaryota</taxon>
        <taxon>Fungi</taxon>
        <taxon>Dikarya</taxon>
        <taxon>Ascomycota</taxon>
        <taxon>Pezizomycotina</taxon>
        <taxon>Dothideomycetes</taxon>
        <taxon>Dothideomycetes incertae sedis</taxon>
        <taxon>Patellariales</taxon>
        <taxon>Patellariaceae</taxon>
        <taxon>Patellaria</taxon>
    </lineage>
</organism>